<dbReference type="PANTHER" id="PTHR17985">
    <property type="entry name" value="SER/THR-RICH PROTEIN T10 IN DGCR REGION"/>
    <property type="match status" value="1"/>
</dbReference>
<gene>
    <name evidence="1" type="ORF">sr15549</name>
</gene>
<name>E6ZPD6_SPORE</name>
<dbReference type="Proteomes" id="UP000008867">
    <property type="component" value="Chromosome 13"/>
</dbReference>
<organism evidence="1 2">
    <name type="scientific">Sporisorium reilianum (strain SRZ2)</name>
    <name type="common">Maize head smut fungus</name>
    <dbReference type="NCBI Taxonomy" id="999809"/>
    <lineage>
        <taxon>Eukaryota</taxon>
        <taxon>Fungi</taxon>
        <taxon>Dikarya</taxon>
        <taxon>Basidiomycota</taxon>
        <taxon>Ustilaginomycotina</taxon>
        <taxon>Ustilaginomycetes</taxon>
        <taxon>Ustilaginales</taxon>
        <taxon>Ustilaginaceae</taxon>
        <taxon>Sporisorium</taxon>
    </lineage>
</organism>
<sequence>MCVIFWTVDDAAYDLIIASNRDEFLSRPTLPADWHGFEPLHTSPSSTQHDILSARDATGGGTWLGITRSGAFATLTNFTEVSAPLPAGMEAFESRGRLVRDWLVSQSHVERGGRRGLDEVQRDIRAYCETVGAKLDRFPGFNLLVGALSTHGTVVGYITNRTPDGTLTRHRSADIFLPRSSPALPSGLSNSVLSQPWPKVAAGTHTLHALLRPAPAHDQLVEHLFDLLWSSSDPQPAQRADLRNSVLISPLELPAPAGGARDWYATRTSTVILVRKDGSAKLVERDTFKVVGGEAVLVNGPEGSGACAGRAAGQRVFEWHI</sequence>
<dbReference type="AlphaFoldDB" id="E6ZPD6"/>
<accession>E6ZPD6</accession>
<reference evidence="1 2" key="1">
    <citation type="journal article" date="2010" name="Science">
        <title>Pathogenicity determinants in smut fungi revealed by genome comparison.</title>
        <authorList>
            <person name="Schirawski J."/>
            <person name="Mannhaupt G."/>
            <person name="Muench K."/>
            <person name="Brefort T."/>
            <person name="Schipper K."/>
            <person name="Doehlemann G."/>
            <person name="Di Stasio M."/>
            <person name="Roessel N."/>
            <person name="Mendoza-Mendoza A."/>
            <person name="Pester D."/>
            <person name="Mueller O."/>
            <person name="Winterberg B."/>
            <person name="Meyer E."/>
            <person name="Ghareeb H."/>
            <person name="Wollenberg T."/>
            <person name="Muensterkoetter M."/>
            <person name="Wong P."/>
            <person name="Walter M."/>
            <person name="Stukenbrock E."/>
            <person name="Gueldener U."/>
            <person name="Kahmann R."/>
        </authorList>
    </citation>
    <scope>NUCLEOTIDE SEQUENCE [LARGE SCALE GENOMIC DNA]</scope>
    <source>
        <strain evidence="2">SRZ2</strain>
    </source>
</reference>
<dbReference type="Pfam" id="PF05742">
    <property type="entry name" value="TANGO2"/>
    <property type="match status" value="1"/>
</dbReference>
<dbReference type="GO" id="GO:0007030">
    <property type="term" value="P:Golgi organization"/>
    <property type="evidence" value="ECO:0007669"/>
    <property type="project" value="TreeGrafter"/>
</dbReference>
<proteinExistence type="predicted"/>
<dbReference type="GO" id="GO:0009306">
    <property type="term" value="P:protein secretion"/>
    <property type="evidence" value="ECO:0007669"/>
    <property type="project" value="TreeGrafter"/>
</dbReference>
<dbReference type="EMBL" id="FQ311434">
    <property type="protein sequence ID" value="CBQ69093.1"/>
    <property type="molecule type" value="Genomic_DNA"/>
</dbReference>
<dbReference type="PANTHER" id="PTHR17985:SF8">
    <property type="entry name" value="TRANSPORT AND GOLGI ORGANIZATION PROTEIN 2 HOMOLOG"/>
    <property type="match status" value="1"/>
</dbReference>
<protein>
    <submittedName>
        <fullName evidence="1">Uncharacterized protein</fullName>
    </submittedName>
</protein>
<keyword evidence="2" id="KW-1185">Reference proteome</keyword>
<evidence type="ECO:0000313" key="1">
    <source>
        <dbReference type="EMBL" id="CBQ69093.1"/>
    </source>
</evidence>
<dbReference type="eggNOG" id="KOG2342">
    <property type="taxonomic scope" value="Eukaryota"/>
</dbReference>
<dbReference type="GO" id="GO:0005794">
    <property type="term" value="C:Golgi apparatus"/>
    <property type="evidence" value="ECO:0007669"/>
    <property type="project" value="TreeGrafter"/>
</dbReference>
<evidence type="ECO:0000313" key="2">
    <source>
        <dbReference type="Proteomes" id="UP000008867"/>
    </source>
</evidence>
<dbReference type="HOGENOM" id="CLU_047037_0_1_1"/>
<dbReference type="VEuPathDB" id="FungiDB:sr15549"/>
<dbReference type="OrthoDB" id="191601at2759"/>
<dbReference type="InterPro" id="IPR008551">
    <property type="entry name" value="TANGO2"/>
</dbReference>